<dbReference type="GO" id="GO:0009423">
    <property type="term" value="P:chorismate biosynthetic process"/>
    <property type="evidence" value="ECO:0007669"/>
    <property type="project" value="UniProtKB-UniRule"/>
</dbReference>
<evidence type="ECO:0000256" key="3">
    <source>
        <dbReference type="ARBA" id="ARBA00022605"/>
    </source>
</evidence>
<name>A0A3S9B031_9HYPH</name>
<evidence type="ECO:0000259" key="10">
    <source>
        <dbReference type="Pfam" id="PF08501"/>
    </source>
</evidence>
<comment type="caution">
    <text evidence="8">Lacks conserved residue(s) required for the propagation of feature annotation.</text>
</comment>
<feature type="binding site" evidence="8">
    <location>
        <begin position="17"/>
        <end position="19"/>
    </location>
    <ligand>
        <name>shikimate</name>
        <dbReference type="ChEBI" id="CHEBI:36208"/>
    </ligand>
</feature>
<keyword evidence="3 8" id="KW-0028">Amino-acid biosynthesis</keyword>
<dbReference type="InterPro" id="IPR036291">
    <property type="entry name" value="NAD(P)-bd_dom_sf"/>
</dbReference>
<dbReference type="InterPro" id="IPR006151">
    <property type="entry name" value="Shikm_DH/Glu-tRNA_Rdtase"/>
</dbReference>
<comment type="catalytic activity">
    <reaction evidence="7 8">
        <text>shikimate + NADP(+) = 3-dehydroshikimate + NADPH + H(+)</text>
        <dbReference type="Rhea" id="RHEA:17737"/>
        <dbReference type="ChEBI" id="CHEBI:15378"/>
        <dbReference type="ChEBI" id="CHEBI:16630"/>
        <dbReference type="ChEBI" id="CHEBI:36208"/>
        <dbReference type="ChEBI" id="CHEBI:57783"/>
        <dbReference type="ChEBI" id="CHEBI:58349"/>
        <dbReference type="EC" id="1.1.1.25"/>
    </reaction>
</comment>
<dbReference type="Gene3D" id="3.40.50.10860">
    <property type="entry name" value="Leucine Dehydrogenase, chain A, domain 1"/>
    <property type="match status" value="1"/>
</dbReference>
<evidence type="ECO:0000256" key="8">
    <source>
        <dbReference type="HAMAP-Rule" id="MF_00222"/>
    </source>
</evidence>
<evidence type="ECO:0000256" key="4">
    <source>
        <dbReference type="ARBA" id="ARBA00022857"/>
    </source>
</evidence>
<feature type="domain" description="Shikimate dehydrogenase substrate binding N-terminal" evidence="10">
    <location>
        <begin position="9"/>
        <end position="93"/>
    </location>
</feature>
<dbReference type="SUPFAM" id="SSF51735">
    <property type="entry name" value="NAD(P)-binding Rossmann-fold domains"/>
    <property type="match status" value="1"/>
</dbReference>
<dbReference type="SUPFAM" id="SSF53223">
    <property type="entry name" value="Aminoacid dehydrogenase-like, N-terminal domain"/>
    <property type="match status" value="1"/>
</dbReference>
<evidence type="ECO:0000256" key="5">
    <source>
        <dbReference type="ARBA" id="ARBA00023002"/>
    </source>
</evidence>
<sequence>MTTPPAAFVVGHPIGHSRSPIIHGHWLKKHGIAGSYEALDVAQHDFSGFLDRLRSGEAGFVGGNVTMPHKEAAMRGADEIDPVAARLGAGNTLWRVDGRLHLTNTDGYGFLANLDQRAPGWDRGERAVVLGAGGASRAVIDALVERGFDRVDIVNRTVERAREIAGLFGPEAAAHGMEELSSLVRSADFFVNTSALGLDGSDVPSIDFTSMRPGAVVTDIVYAPLMTPFLKEAKAQGLPIVDGLGMLLHQAVPGFERWFGLRPDVTEEVRDLVIADLESKH</sequence>
<dbReference type="GO" id="GO:0004764">
    <property type="term" value="F:shikimate 3-dehydrogenase (NADP+) activity"/>
    <property type="evidence" value="ECO:0007669"/>
    <property type="project" value="UniProtKB-UniRule"/>
</dbReference>
<keyword evidence="6 8" id="KW-0057">Aromatic amino acid biosynthesis</keyword>
<dbReference type="EMBL" id="CP032509">
    <property type="protein sequence ID" value="AZN70316.1"/>
    <property type="molecule type" value="Genomic_DNA"/>
</dbReference>
<keyword evidence="5 8" id="KW-0560">Oxidoreductase</keyword>
<dbReference type="OrthoDB" id="9792692at2"/>
<dbReference type="PANTHER" id="PTHR21089:SF1">
    <property type="entry name" value="BIFUNCTIONAL 3-DEHYDROQUINATE DEHYDRATASE_SHIKIMATE DEHYDROGENASE, CHLOROPLASTIC"/>
    <property type="match status" value="1"/>
</dbReference>
<dbReference type="GO" id="GO:0019632">
    <property type="term" value="P:shikimate metabolic process"/>
    <property type="evidence" value="ECO:0007669"/>
    <property type="project" value="InterPro"/>
</dbReference>
<feature type="domain" description="SDH C-terminal" evidence="11">
    <location>
        <begin position="243"/>
        <end position="271"/>
    </location>
</feature>
<feature type="domain" description="Quinate/shikimate 5-dehydrogenase/glutamyl-tRNA reductase" evidence="9">
    <location>
        <begin position="124"/>
        <end position="192"/>
    </location>
</feature>
<dbReference type="InterPro" id="IPR022893">
    <property type="entry name" value="Shikimate_DH_fam"/>
</dbReference>
<dbReference type="GO" id="GO:0050661">
    <property type="term" value="F:NADP binding"/>
    <property type="evidence" value="ECO:0007669"/>
    <property type="project" value="InterPro"/>
</dbReference>
<dbReference type="GO" id="GO:0009073">
    <property type="term" value="P:aromatic amino acid family biosynthetic process"/>
    <property type="evidence" value="ECO:0007669"/>
    <property type="project" value="UniProtKB-KW"/>
</dbReference>
<proteinExistence type="inferred from homology"/>
<dbReference type="NCBIfam" id="TIGR00507">
    <property type="entry name" value="aroE"/>
    <property type="match status" value="1"/>
</dbReference>
<feature type="active site" description="Proton acceptor" evidence="8">
    <location>
        <position position="70"/>
    </location>
</feature>
<dbReference type="NCBIfam" id="NF001312">
    <property type="entry name" value="PRK00258.1-4"/>
    <property type="match status" value="1"/>
</dbReference>
<dbReference type="InterPro" id="IPR011342">
    <property type="entry name" value="Shikimate_DH"/>
</dbReference>
<feature type="binding site" evidence="8">
    <location>
        <position position="220"/>
    </location>
    <ligand>
        <name>NADP(+)</name>
        <dbReference type="ChEBI" id="CHEBI:58349"/>
    </ligand>
</feature>
<comment type="subunit">
    <text evidence="8">Homodimer.</text>
</comment>
<protein>
    <recommendedName>
        <fullName evidence="2 8">Shikimate dehydrogenase (NADP(+))</fullName>
        <shortName evidence="8">SDH</shortName>
        <ecNumber evidence="2 8">1.1.1.25</ecNumber>
    </recommendedName>
</protein>
<feature type="binding site" evidence="8">
    <location>
        <begin position="155"/>
        <end position="160"/>
    </location>
    <ligand>
        <name>NADP(+)</name>
        <dbReference type="ChEBI" id="CHEBI:58349"/>
    </ligand>
</feature>
<dbReference type="InterPro" id="IPR041121">
    <property type="entry name" value="SDH_C"/>
</dbReference>
<dbReference type="Pfam" id="PF01488">
    <property type="entry name" value="Shikimate_DH"/>
    <property type="match status" value="1"/>
</dbReference>
<dbReference type="PANTHER" id="PTHR21089">
    <property type="entry name" value="SHIKIMATE DEHYDROGENASE"/>
    <property type="match status" value="1"/>
</dbReference>
<dbReference type="InterPro" id="IPR013708">
    <property type="entry name" value="Shikimate_DH-bd_N"/>
</dbReference>
<evidence type="ECO:0000259" key="11">
    <source>
        <dbReference type="Pfam" id="PF18317"/>
    </source>
</evidence>
<dbReference type="AlphaFoldDB" id="A0A3S9B031"/>
<keyword evidence="13" id="KW-1185">Reference proteome</keyword>
<dbReference type="CDD" id="cd01065">
    <property type="entry name" value="NAD_bind_Shikimate_DH"/>
    <property type="match status" value="1"/>
</dbReference>
<evidence type="ECO:0000256" key="1">
    <source>
        <dbReference type="ARBA" id="ARBA00004871"/>
    </source>
</evidence>
<feature type="binding site" evidence="8">
    <location>
        <position position="106"/>
    </location>
    <ligand>
        <name>shikimate</name>
        <dbReference type="ChEBI" id="CHEBI:36208"/>
    </ligand>
</feature>
<evidence type="ECO:0000313" key="12">
    <source>
        <dbReference type="EMBL" id="AZN70316.1"/>
    </source>
</evidence>
<gene>
    <name evidence="8" type="primary">aroE</name>
    <name evidence="12" type="ORF">D5400_02600</name>
</gene>
<feature type="binding site" evidence="8">
    <location>
        <begin position="131"/>
        <end position="135"/>
    </location>
    <ligand>
        <name>NADP(+)</name>
        <dbReference type="ChEBI" id="CHEBI:58349"/>
    </ligand>
</feature>
<comment type="pathway">
    <text evidence="1 8">Metabolic intermediate biosynthesis; chorismate biosynthesis; chorismate from D-erythrose 4-phosphate and phosphoenolpyruvate: step 4/7.</text>
</comment>
<reference evidence="12 13" key="1">
    <citation type="submission" date="2018-09" db="EMBL/GenBank/DDBJ databases">
        <title>Marinorhizobium profundi gen. nov., sp. nov., isolated from a deep-sea sediment sample from the New Britain Trench and proposal of Marinorhizobiaceae fam. nov. in the order Rhizobiales of the class Alphaproteobacteria.</title>
        <authorList>
            <person name="Cao J."/>
        </authorList>
    </citation>
    <scope>NUCLEOTIDE SEQUENCE [LARGE SCALE GENOMIC DNA]</scope>
    <source>
        <strain evidence="12 13">WS11</strain>
    </source>
</reference>
<dbReference type="HAMAP" id="MF_00222">
    <property type="entry name" value="Shikimate_DH_AroE"/>
    <property type="match status" value="1"/>
</dbReference>
<dbReference type="EC" id="1.1.1.25" evidence="2 8"/>
<keyword evidence="4 8" id="KW-0521">NADP</keyword>
<dbReference type="Proteomes" id="UP000268192">
    <property type="component" value="Chromosome"/>
</dbReference>
<evidence type="ECO:0000259" key="9">
    <source>
        <dbReference type="Pfam" id="PF01488"/>
    </source>
</evidence>
<dbReference type="InterPro" id="IPR046346">
    <property type="entry name" value="Aminoacid_DH-like_N_sf"/>
</dbReference>
<feature type="binding site" evidence="8">
    <location>
        <position position="66"/>
    </location>
    <ligand>
        <name>shikimate</name>
        <dbReference type="ChEBI" id="CHEBI:36208"/>
    </ligand>
</feature>
<evidence type="ECO:0000256" key="7">
    <source>
        <dbReference type="ARBA" id="ARBA00049442"/>
    </source>
</evidence>
<dbReference type="Gene3D" id="3.40.50.720">
    <property type="entry name" value="NAD(P)-binding Rossmann-like Domain"/>
    <property type="match status" value="1"/>
</dbReference>
<dbReference type="GO" id="GO:0008652">
    <property type="term" value="P:amino acid biosynthetic process"/>
    <property type="evidence" value="ECO:0007669"/>
    <property type="project" value="UniProtKB-KW"/>
</dbReference>
<organism evidence="12 13">
    <name type="scientific">Georhizobium profundi</name>
    <dbReference type="NCBI Taxonomy" id="2341112"/>
    <lineage>
        <taxon>Bacteria</taxon>
        <taxon>Pseudomonadati</taxon>
        <taxon>Pseudomonadota</taxon>
        <taxon>Alphaproteobacteria</taxon>
        <taxon>Hyphomicrobiales</taxon>
        <taxon>Rhizobiaceae</taxon>
        <taxon>Georhizobium</taxon>
    </lineage>
</organism>
<dbReference type="GO" id="GO:0005829">
    <property type="term" value="C:cytosol"/>
    <property type="evidence" value="ECO:0007669"/>
    <property type="project" value="TreeGrafter"/>
</dbReference>
<evidence type="ECO:0000256" key="6">
    <source>
        <dbReference type="ARBA" id="ARBA00023141"/>
    </source>
</evidence>
<dbReference type="Pfam" id="PF18317">
    <property type="entry name" value="SDH_C"/>
    <property type="match status" value="1"/>
</dbReference>
<evidence type="ECO:0000256" key="2">
    <source>
        <dbReference type="ARBA" id="ARBA00012962"/>
    </source>
</evidence>
<feature type="binding site" evidence="8">
    <location>
        <position position="91"/>
    </location>
    <ligand>
        <name>shikimate</name>
        <dbReference type="ChEBI" id="CHEBI:36208"/>
    </ligand>
</feature>
<dbReference type="Pfam" id="PF08501">
    <property type="entry name" value="Shikimate_dh_N"/>
    <property type="match status" value="1"/>
</dbReference>
<feature type="binding site" evidence="8">
    <location>
        <position position="222"/>
    </location>
    <ligand>
        <name>shikimate</name>
        <dbReference type="ChEBI" id="CHEBI:36208"/>
    </ligand>
</feature>
<dbReference type="UniPathway" id="UPA00053">
    <property type="reaction ID" value="UER00087"/>
</dbReference>
<comment type="function">
    <text evidence="8">Involved in the biosynthesis of the chorismate, which leads to the biosynthesis of aromatic amino acids. Catalyzes the reversible NADPH linked reduction of 3-dehydroshikimate (DHSA) to yield shikimate (SA).</text>
</comment>
<comment type="similarity">
    <text evidence="8">Belongs to the shikimate dehydrogenase family.</text>
</comment>
<accession>A0A3S9B031</accession>
<feature type="binding site" evidence="8">
    <location>
        <position position="250"/>
    </location>
    <ligand>
        <name>shikimate</name>
        <dbReference type="ChEBI" id="CHEBI:36208"/>
    </ligand>
</feature>
<dbReference type="RefSeq" id="WP_126007378.1">
    <property type="nucleotide sequence ID" value="NZ_CP032509.1"/>
</dbReference>
<dbReference type="KEGG" id="abaw:D5400_02600"/>
<feature type="binding site" evidence="8">
    <location>
        <position position="243"/>
    </location>
    <ligand>
        <name>NADP(+)</name>
        <dbReference type="ChEBI" id="CHEBI:58349"/>
    </ligand>
</feature>
<evidence type="ECO:0000313" key="13">
    <source>
        <dbReference type="Proteomes" id="UP000268192"/>
    </source>
</evidence>